<protein>
    <submittedName>
        <fullName evidence="2">Uncharacterized protein</fullName>
    </submittedName>
</protein>
<evidence type="ECO:0000313" key="2">
    <source>
        <dbReference type="EMBL" id="KDR84568.1"/>
    </source>
</evidence>
<dbReference type="EMBL" id="KL142368">
    <property type="protein sequence ID" value="KDR84568.1"/>
    <property type="molecule type" value="Genomic_DNA"/>
</dbReference>
<proteinExistence type="predicted"/>
<feature type="compositionally biased region" description="Acidic residues" evidence="1">
    <location>
        <begin position="109"/>
        <end position="122"/>
    </location>
</feature>
<evidence type="ECO:0000313" key="3">
    <source>
        <dbReference type="Proteomes" id="UP000027222"/>
    </source>
</evidence>
<name>A0A067TZS4_GALM3</name>
<dbReference type="AlphaFoldDB" id="A0A067TZS4"/>
<reference evidence="3" key="1">
    <citation type="journal article" date="2014" name="Proc. Natl. Acad. Sci. U.S.A.">
        <title>Extensive sampling of basidiomycete genomes demonstrates inadequacy of the white-rot/brown-rot paradigm for wood decay fungi.</title>
        <authorList>
            <person name="Riley R."/>
            <person name="Salamov A.A."/>
            <person name="Brown D.W."/>
            <person name="Nagy L.G."/>
            <person name="Floudas D."/>
            <person name="Held B.W."/>
            <person name="Levasseur A."/>
            <person name="Lombard V."/>
            <person name="Morin E."/>
            <person name="Otillar R."/>
            <person name="Lindquist E.A."/>
            <person name="Sun H."/>
            <person name="LaButti K.M."/>
            <person name="Schmutz J."/>
            <person name="Jabbour D."/>
            <person name="Luo H."/>
            <person name="Baker S.E."/>
            <person name="Pisabarro A.G."/>
            <person name="Walton J.D."/>
            <person name="Blanchette R.A."/>
            <person name="Henrissat B."/>
            <person name="Martin F."/>
            <person name="Cullen D."/>
            <person name="Hibbett D.S."/>
            <person name="Grigoriev I.V."/>
        </authorList>
    </citation>
    <scope>NUCLEOTIDE SEQUENCE [LARGE SCALE GENOMIC DNA]</scope>
    <source>
        <strain evidence="3">CBS 339.88</strain>
    </source>
</reference>
<dbReference type="HOGENOM" id="CLU_1731594_0_0_1"/>
<gene>
    <name evidence="2" type="ORF">GALMADRAFT_717796</name>
</gene>
<keyword evidence="3" id="KW-1185">Reference proteome</keyword>
<feature type="region of interest" description="Disordered" evidence="1">
    <location>
        <begin position="109"/>
        <end position="134"/>
    </location>
</feature>
<dbReference type="Proteomes" id="UP000027222">
    <property type="component" value="Unassembled WGS sequence"/>
</dbReference>
<accession>A0A067TZS4</accession>
<sequence>MPESFVVDVFRREIGLYLSSLGKTSHLPSSHPLEHGTFCFHPVCCAQVNGNRQTVTLHRCKPDDTLFHTFPEARKRAPNNIKKTSKALQEEEKYRFTCRACIQMNSEEIEDSDDIESPDLEFSESSSRNGVEIPTGHINLDNAINNSTQVA</sequence>
<evidence type="ECO:0000256" key="1">
    <source>
        <dbReference type="SAM" id="MobiDB-lite"/>
    </source>
</evidence>
<organism evidence="2 3">
    <name type="scientific">Galerina marginata (strain CBS 339.88)</name>
    <dbReference type="NCBI Taxonomy" id="685588"/>
    <lineage>
        <taxon>Eukaryota</taxon>
        <taxon>Fungi</taxon>
        <taxon>Dikarya</taxon>
        <taxon>Basidiomycota</taxon>
        <taxon>Agaricomycotina</taxon>
        <taxon>Agaricomycetes</taxon>
        <taxon>Agaricomycetidae</taxon>
        <taxon>Agaricales</taxon>
        <taxon>Agaricineae</taxon>
        <taxon>Strophariaceae</taxon>
        <taxon>Galerina</taxon>
    </lineage>
</organism>